<dbReference type="PANTHER" id="PTHR43000">
    <property type="entry name" value="DTDP-D-GLUCOSE 4,6-DEHYDRATASE-RELATED"/>
    <property type="match status" value="1"/>
</dbReference>
<dbReference type="EMBL" id="JAKLWS010000003">
    <property type="protein sequence ID" value="MCG2587740.1"/>
    <property type="molecule type" value="Genomic_DNA"/>
</dbReference>
<accession>A0ABS9KA56</accession>
<name>A0ABS9KA56_9BACT</name>
<dbReference type="Gene3D" id="3.90.25.10">
    <property type="entry name" value="UDP-galactose 4-epimerase, domain 1"/>
    <property type="match status" value="1"/>
</dbReference>
<proteinExistence type="predicted"/>
<evidence type="ECO:0000313" key="3">
    <source>
        <dbReference type="Proteomes" id="UP001165366"/>
    </source>
</evidence>
<organism evidence="2 3">
    <name type="scientific">Rhodohalobacter sulfatireducens</name>
    <dbReference type="NCBI Taxonomy" id="2911366"/>
    <lineage>
        <taxon>Bacteria</taxon>
        <taxon>Pseudomonadati</taxon>
        <taxon>Balneolota</taxon>
        <taxon>Balneolia</taxon>
        <taxon>Balneolales</taxon>
        <taxon>Balneolaceae</taxon>
        <taxon>Rhodohalobacter</taxon>
    </lineage>
</organism>
<dbReference type="RefSeq" id="WP_237852583.1">
    <property type="nucleotide sequence ID" value="NZ_JAKLWS010000003.1"/>
</dbReference>
<keyword evidence="3" id="KW-1185">Reference proteome</keyword>
<dbReference type="InterPro" id="IPR036291">
    <property type="entry name" value="NAD(P)-bd_dom_sf"/>
</dbReference>
<evidence type="ECO:0000313" key="2">
    <source>
        <dbReference type="EMBL" id="MCG2587740.1"/>
    </source>
</evidence>
<dbReference type="Pfam" id="PF16363">
    <property type="entry name" value="GDP_Man_Dehyd"/>
    <property type="match status" value="1"/>
</dbReference>
<dbReference type="SUPFAM" id="SSF51735">
    <property type="entry name" value="NAD(P)-binding Rossmann-fold domains"/>
    <property type="match status" value="1"/>
</dbReference>
<evidence type="ECO:0000259" key="1">
    <source>
        <dbReference type="Pfam" id="PF16363"/>
    </source>
</evidence>
<dbReference type="GO" id="GO:0008446">
    <property type="term" value="F:GDP-mannose 4,6-dehydratase activity"/>
    <property type="evidence" value="ECO:0007669"/>
    <property type="project" value="UniProtKB-EC"/>
</dbReference>
<reference evidence="2" key="2">
    <citation type="submission" date="2024-05" db="EMBL/GenBank/DDBJ databases">
        <title>Rhodohalobacter halophilus gen. nov., sp. nov., a moderately halophilic member of the family Balneolaceae.</title>
        <authorList>
            <person name="Xia J."/>
        </authorList>
    </citation>
    <scope>NUCLEOTIDE SEQUENCE</scope>
    <source>
        <strain evidence="2">WB101</strain>
    </source>
</reference>
<sequence length="320" mass="35822">MEKVLITGVCGFVGQHMTSYLSGKDEIEVLGIDKKSKFEHFTGEEPDLEFESVDLNDSKSVREILEEFKPTIIIHLAALSSVGKSWKEPSKTFENNTALLLNILETLRLSKIKSRLLSVGSSEEYGIAEKSELPLTENCRVKPSNPYAVSSVAKQNLSDVYVRGYGIDIVKTRSFNHLGPGQASNFFIPSIAHQLAKIKKGDHKPSKLVVGDLSIVRDFIDVRDVVKAYWALINRGKKGVTYNVCSGKGVKLRKIVNTLIELTGQKVEIEVDESKLRPIDNPIIIGSNKKIFNEVGWKPEVSLRKSLQDTLKYYRKTVEK</sequence>
<dbReference type="InterPro" id="IPR016040">
    <property type="entry name" value="NAD(P)-bd_dom"/>
</dbReference>
<feature type="domain" description="NAD(P)-binding" evidence="1">
    <location>
        <begin position="5"/>
        <end position="309"/>
    </location>
</feature>
<dbReference type="Proteomes" id="UP001165366">
    <property type="component" value="Unassembled WGS sequence"/>
</dbReference>
<reference evidence="2" key="1">
    <citation type="submission" date="2022-01" db="EMBL/GenBank/DDBJ databases">
        <authorList>
            <person name="Wang Y."/>
        </authorList>
    </citation>
    <scope>NUCLEOTIDE SEQUENCE</scope>
    <source>
        <strain evidence="2">WB101</strain>
    </source>
</reference>
<gene>
    <name evidence="2" type="ORF">L6773_04130</name>
</gene>
<dbReference type="EC" id="4.2.1.47" evidence="2"/>
<dbReference type="Gene3D" id="3.40.50.720">
    <property type="entry name" value="NAD(P)-binding Rossmann-like Domain"/>
    <property type="match status" value="1"/>
</dbReference>
<protein>
    <submittedName>
        <fullName evidence="2">GDP-mannose 4,6-dehydratase</fullName>
        <ecNumber evidence="2">4.2.1.47</ecNumber>
    </submittedName>
</protein>
<keyword evidence="2" id="KW-0456">Lyase</keyword>
<comment type="caution">
    <text evidence="2">The sequence shown here is derived from an EMBL/GenBank/DDBJ whole genome shotgun (WGS) entry which is preliminary data.</text>
</comment>